<dbReference type="InParanoid" id="D8UM83"/>
<keyword evidence="3" id="KW-1185">Reference proteome</keyword>
<dbReference type="GeneID" id="9614725"/>
<sequence>MDVDLQAPTDVTVNALGTWATEPVGARPQLEVLAEVPPLSPAPVAAAPPAATPVEASRTVTATAKGNQATAAPGPPNAQSPNLRQHSACTASTVTSVTACWSN</sequence>
<protein>
    <submittedName>
        <fullName evidence="2">Uncharacterized protein</fullName>
    </submittedName>
</protein>
<feature type="compositionally biased region" description="Polar residues" evidence="1">
    <location>
        <begin position="58"/>
        <end position="70"/>
    </location>
</feature>
<reference evidence="2 3" key="1">
    <citation type="journal article" date="2010" name="Science">
        <title>Genomic analysis of organismal complexity in the multicellular green alga Volvox carteri.</title>
        <authorList>
            <person name="Prochnik S.E."/>
            <person name="Umen J."/>
            <person name="Nedelcu A.M."/>
            <person name="Hallmann A."/>
            <person name="Miller S.M."/>
            <person name="Nishii I."/>
            <person name="Ferris P."/>
            <person name="Kuo A."/>
            <person name="Mitros T."/>
            <person name="Fritz-Laylin L.K."/>
            <person name="Hellsten U."/>
            <person name="Chapman J."/>
            <person name="Simakov O."/>
            <person name="Rensing S.A."/>
            <person name="Terry A."/>
            <person name="Pangilinan J."/>
            <person name="Kapitonov V."/>
            <person name="Jurka J."/>
            <person name="Salamov A."/>
            <person name="Shapiro H."/>
            <person name="Schmutz J."/>
            <person name="Grimwood J."/>
            <person name="Lindquist E."/>
            <person name="Lucas S."/>
            <person name="Grigoriev I.V."/>
            <person name="Schmitt R."/>
            <person name="Kirk D."/>
            <person name="Rokhsar D.S."/>
        </authorList>
    </citation>
    <scope>NUCLEOTIDE SEQUENCE [LARGE SCALE GENOMIC DNA]</scope>
    <source>
        <strain evidence="3">f. Nagariensis / Eve</strain>
    </source>
</reference>
<name>D8UM83_VOLCA</name>
<evidence type="ECO:0000313" key="3">
    <source>
        <dbReference type="Proteomes" id="UP000001058"/>
    </source>
</evidence>
<proteinExistence type="predicted"/>
<accession>D8UM83</accession>
<feature type="compositionally biased region" description="Low complexity" evidence="1">
    <location>
        <begin position="44"/>
        <end position="57"/>
    </location>
</feature>
<gene>
    <name evidence="2" type="ORF">VOLCADRAFT_101287</name>
</gene>
<dbReference type="KEGG" id="vcn:VOLCADRAFT_101287"/>
<evidence type="ECO:0000256" key="1">
    <source>
        <dbReference type="SAM" id="MobiDB-lite"/>
    </source>
</evidence>
<organism evidence="3">
    <name type="scientific">Volvox carteri f. nagariensis</name>
    <dbReference type="NCBI Taxonomy" id="3068"/>
    <lineage>
        <taxon>Eukaryota</taxon>
        <taxon>Viridiplantae</taxon>
        <taxon>Chlorophyta</taxon>
        <taxon>core chlorophytes</taxon>
        <taxon>Chlorophyceae</taxon>
        <taxon>CS clade</taxon>
        <taxon>Chlamydomonadales</taxon>
        <taxon>Volvocaceae</taxon>
        <taxon>Volvox</taxon>
    </lineage>
</organism>
<dbReference type="RefSeq" id="XP_002959769.1">
    <property type="nucleotide sequence ID" value="XM_002959723.1"/>
</dbReference>
<dbReference type="AlphaFoldDB" id="D8UM83"/>
<dbReference type="Proteomes" id="UP000001058">
    <property type="component" value="Unassembled WGS sequence"/>
</dbReference>
<dbReference type="EMBL" id="GL378908">
    <property type="protein sequence ID" value="EFJ39166.1"/>
    <property type="molecule type" value="Genomic_DNA"/>
</dbReference>
<feature type="region of interest" description="Disordered" evidence="1">
    <location>
        <begin position="44"/>
        <end position="88"/>
    </location>
</feature>
<evidence type="ECO:0000313" key="2">
    <source>
        <dbReference type="EMBL" id="EFJ39166.1"/>
    </source>
</evidence>